<organism evidence="4 5">
    <name type="scientific">Glycomyces niveus</name>
    <dbReference type="NCBI Taxonomy" id="2820287"/>
    <lineage>
        <taxon>Bacteria</taxon>
        <taxon>Bacillati</taxon>
        <taxon>Actinomycetota</taxon>
        <taxon>Actinomycetes</taxon>
        <taxon>Glycomycetales</taxon>
        <taxon>Glycomycetaceae</taxon>
        <taxon>Glycomyces</taxon>
    </lineage>
</organism>
<evidence type="ECO:0000256" key="2">
    <source>
        <dbReference type="ARBA" id="ARBA00023315"/>
    </source>
</evidence>
<dbReference type="SUPFAM" id="SSF55729">
    <property type="entry name" value="Acyl-CoA N-acyltransferases (Nat)"/>
    <property type="match status" value="2"/>
</dbReference>
<dbReference type="CDD" id="cd04301">
    <property type="entry name" value="NAT_SF"/>
    <property type="match status" value="1"/>
</dbReference>
<keyword evidence="1" id="KW-0808">Transferase</keyword>
<dbReference type="PROSITE" id="PS51186">
    <property type="entry name" value="GNAT"/>
    <property type="match status" value="1"/>
</dbReference>
<evidence type="ECO:0000313" key="5">
    <source>
        <dbReference type="Proteomes" id="UP000681341"/>
    </source>
</evidence>
<dbReference type="Proteomes" id="UP000681341">
    <property type="component" value="Unassembled WGS sequence"/>
</dbReference>
<dbReference type="InterPro" id="IPR050832">
    <property type="entry name" value="Bact_Acetyltransf"/>
</dbReference>
<reference evidence="4 5" key="1">
    <citation type="submission" date="2021-03" db="EMBL/GenBank/DDBJ databases">
        <title>Glycomyces sp. nov., a novel actinomycete isolated from soil.</title>
        <authorList>
            <person name="Yang X."/>
            <person name="Xu X."/>
        </authorList>
    </citation>
    <scope>NUCLEOTIDE SEQUENCE [LARGE SCALE GENOMIC DNA]</scope>
    <source>
        <strain evidence="4 5">NEAU-S30</strain>
    </source>
</reference>
<dbReference type="Gene3D" id="3.40.630.30">
    <property type="match status" value="1"/>
</dbReference>
<comment type="caution">
    <text evidence="4">The sequence shown here is derived from an EMBL/GenBank/DDBJ whole genome shotgun (WGS) entry which is preliminary data.</text>
</comment>
<evidence type="ECO:0000313" key="4">
    <source>
        <dbReference type="EMBL" id="MBO3734852.1"/>
    </source>
</evidence>
<keyword evidence="2" id="KW-0012">Acyltransferase</keyword>
<feature type="domain" description="N-acetyltransferase" evidence="3">
    <location>
        <begin position="15"/>
        <end position="162"/>
    </location>
</feature>
<gene>
    <name evidence="4" type="ORF">J5V16_18650</name>
</gene>
<evidence type="ECO:0000256" key="1">
    <source>
        <dbReference type="ARBA" id="ARBA00022679"/>
    </source>
</evidence>
<accession>A0ABS3UAW2</accession>
<dbReference type="EMBL" id="JAGFNP010000011">
    <property type="protein sequence ID" value="MBO3734852.1"/>
    <property type="molecule type" value="Genomic_DNA"/>
</dbReference>
<name>A0ABS3UAW2_9ACTN</name>
<proteinExistence type="predicted"/>
<protein>
    <submittedName>
        <fullName evidence="4">GNAT family N-acetyltransferase</fullName>
    </submittedName>
</protein>
<dbReference type="Pfam" id="PF00583">
    <property type="entry name" value="Acetyltransf_1"/>
    <property type="match status" value="1"/>
</dbReference>
<evidence type="ECO:0000259" key="3">
    <source>
        <dbReference type="PROSITE" id="PS51186"/>
    </source>
</evidence>
<dbReference type="InterPro" id="IPR016181">
    <property type="entry name" value="Acyl_CoA_acyltransferase"/>
</dbReference>
<dbReference type="PANTHER" id="PTHR43877">
    <property type="entry name" value="AMINOALKYLPHOSPHONATE N-ACETYLTRANSFERASE-RELATED-RELATED"/>
    <property type="match status" value="1"/>
</dbReference>
<dbReference type="InterPro" id="IPR000182">
    <property type="entry name" value="GNAT_dom"/>
</dbReference>
<keyword evidence="5" id="KW-1185">Reference proteome</keyword>
<sequence>MTLDRTGHTVPVKIIEFSAEDHDLIEQAFAVITAAHHADTPENPAPVERFFKTLFTHALPGRENHWYACVEDGALLGHTRTTFFTDENRELAIVRFGAVHPDHRGRGIGSALLDHVERACAEHGRTTVLTGAPVYWEGGPERHEDFARLLEDRGYKKALTTVNRRSPVDPLGAEREAEEYAKALAAAGDAYEVRQWIGPVPDDLLDTMCRMETTIINEIPLGEIEMEIEHVTPEKLRASEAVYAAEGRVIAHSVALDAAGEIVAWTEVGVDEGDYRDAHQAITIVDPAHRGHRLGLLLKLANLRQIRERFPHVEYIWTDNADVNAPMIAINELLNYTTVDANAEYQRKLEAV</sequence>